<comment type="caution">
    <text evidence="1">The sequence shown here is derived from an EMBL/GenBank/DDBJ whole genome shotgun (WGS) entry which is preliminary data.</text>
</comment>
<sequence>MLKILNNSLNGITLGQRKVDLDDATLDESSCSLEFDRKHKIQSDSQVITLSSSETCDEFSLNGKIINFSNLEKFVEEENPLVEISDEEKYFYTFPQYNLVLYVDYKDKLFLQVLIYDESIKDLYEIAGKNTQTSKKVNLKV</sequence>
<proteinExistence type="predicted"/>
<organism evidence="1 2">
    <name type="scientific">Neisseria macacae ATCC 33926</name>
    <dbReference type="NCBI Taxonomy" id="997348"/>
    <lineage>
        <taxon>Bacteria</taxon>
        <taxon>Pseudomonadati</taxon>
        <taxon>Pseudomonadota</taxon>
        <taxon>Betaproteobacteria</taxon>
        <taxon>Neisseriales</taxon>
        <taxon>Neisseriaceae</taxon>
        <taxon>Neisseria</taxon>
    </lineage>
</organism>
<protein>
    <submittedName>
        <fullName evidence="1">Uncharacterized protein</fullName>
    </submittedName>
</protein>
<dbReference type="EMBL" id="AFQE01000081">
    <property type="protein sequence ID" value="EGQ76718.1"/>
    <property type="molecule type" value="Genomic_DNA"/>
</dbReference>
<accession>A0AA36UIW8</accession>
<gene>
    <name evidence="1" type="ORF">HMPREF9418_1698</name>
</gene>
<evidence type="ECO:0000313" key="2">
    <source>
        <dbReference type="Proteomes" id="UP000004982"/>
    </source>
</evidence>
<evidence type="ECO:0000313" key="1">
    <source>
        <dbReference type="EMBL" id="EGQ76718.1"/>
    </source>
</evidence>
<dbReference type="AlphaFoldDB" id="A0AA36UIW8"/>
<name>A0AA36UIW8_9NEIS</name>
<reference evidence="1 2" key="1">
    <citation type="submission" date="2011-05" db="EMBL/GenBank/DDBJ databases">
        <authorList>
            <person name="Muzny D."/>
            <person name="Qin X."/>
            <person name="Deng J."/>
            <person name="Jiang H."/>
            <person name="Liu Y."/>
            <person name="Qu J."/>
            <person name="Song X.-Z."/>
            <person name="Zhang L."/>
            <person name="Thornton R."/>
            <person name="Coyle M."/>
            <person name="Francisco L."/>
            <person name="Jackson L."/>
            <person name="Javaid M."/>
            <person name="Korchina V."/>
            <person name="Kovar C."/>
            <person name="Mata R."/>
            <person name="Mathew T."/>
            <person name="Ngo R."/>
            <person name="Nguyen L."/>
            <person name="Nguyen N."/>
            <person name="Okwuonu G."/>
            <person name="Ongeri F."/>
            <person name="Pham C."/>
            <person name="Simmons D."/>
            <person name="Wilczek-Boney K."/>
            <person name="Hale W."/>
            <person name="Jakkamsetti A."/>
            <person name="Pham P."/>
            <person name="Ruth R."/>
            <person name="San Lucas F."/>
            <person name="Warren J."/>
            <person name="Zhang J."/>
            <person name="Zhao Z."/>
            <person name="Zhou C."/>
            <person name="Zhu D."/>
            <person name="Lee S."/>
            <person name="Bess C."/>
            <person name="Blankenburg K."/>
            <person name="Forbes L."/>
            <person name="Fu Q."/>
            <person name="Gubbala S."/>
            <person name="Hirani K."/>
            <person name="Jayaseelan J.C."/>
            <person name="Lara F."/>
            <person name="Munidasa M."/>
            <person name="Palculict T."/>
            <person name="Patil S."/>
            <person name="Pu L.-L."/>
            <person name="Saada N."/>
            <person name="Tang L."/>
            <person name="Weissenberger G."/>
            <person name="Zhu Y."/>
            <person name="Hemphill L."/>
            <person name="Shang Y."/>
            <person name="Youmans B."/>
            <person name="Ayvaz T."/>
            <person name="Ross M."/>
            <person name="Santibanez J."/>
            <person name="Aqrawi P."/>
            <person name="Gross S."/>
            <person name="Joshi V."/>
            <person name="Fowler G."/>
            <person name="Nazareth L."/>
            <person name="Reid J."/>
            <person name="Worley K."/>
            <person name="Petrosino J."/>
            <person name="Highlander S."/>
            <person name="Gibbs R."/>
        </authorList>
    </citation>
    <scope>NUCLEOTIDE SEQUENCE [LARGE SCALE GENOMIC DNA]</scope>
    <source>
        <strain evidence="1 2">ATCC 33926</strain>
    </source>
</reference>
<dbReference type="Proteomes" id="UP000004982">
    <property type="component" value="Unassembled WGS sequence"/>
</dbReference>
<dbReference type="RefSeq" id="WP_003778592.1">
    <property type="nucleotide sequence ID" value="NZ_GL985620.1"/>
</dbReference>